<evidence type="ECO:0000313" key="2">
    <source>
        <dbReference type="EMBL" id="NMO20558.1"/>
    </source>
</evidence>
<comment type="caution">
    <text evidence="2">The sequence shown here is derived from an EMBL/GenBank/DDBJ whole genome shotgun (WGS) entry which is preliminary data.</text>
</comment>
<evidence type="ECO:0000256" key="1">
    <source>
        <dbReference type="SAM" id="MobiDB-lite"/>
    </source>
</evidence>
<dbReference type="EMBL" id="JABBJJ010000252">
    <property type="protein sequence ID" value="NMO20558.1"/>
    <property type="molecule type" value="Genomic_DNA"/>
</dbReference>
<evidence type="ECO:0000313" key="3">
    <source>
        <dbReference type="Proteomes" id="UP000518300"/>
    </source>
</evidence>
<name>A0A848LRK5_9BACT</name>
<reference evidence="2 3" key="1">
    <citation type="submission" date="2020-04" db="EMBL/GenBank/DDBJ databases">
        <title>Draft genome of Pyxidicoccus fallax type strain.</title>
        <authorList>
            <person name="Whitworth D.E."/>
        </authorList>
    </citation>
    <scope>NUCLEOTIDE SEQUENCE [LARGE SCALE GENOMIC DNA]</scope>
    <source>
        <strain evidence="2 3">DSM 14698</strain>
    </source>
</reference>
<gene>
    <name evidence="2" type="ORF">HG543_37700</name>
</gene>
<dbReference type="AlphaFoldDB" id="A0A848LRK5"/>
<proteinExistence type="predicted"/>
<organism evidence="2 3">
    <name type="scientific">Pyxidicoccus fallax</name>
    <dbReference type="NCBI Taxonomy" id="394095"/>
    <lineage>
        <taxon>Bacteria</taxon>
        <taxon>Pseudomonadati</taxon>
        <taxon>Myxococcota</taxon>
        <taxon>Myxococcia</taxon>
        <taxon>Myxococcales</taxon>
        <taxon>Cystobacterineae</taxon>
        <taxon>Myxococcaceae</taxon>
        <taxon>Pyxidicoccus</taxon>
    </lineage>
</organism>
<accession>A0A848LRK5</accession>
<keyword evidence="3" id="KW-1185">Reference proteome</keyword>
<protein>
    <submittedName>
        <fullName evidence="2">Uncharacterized protein</fullName>
    </submittedName>
</protein>
<dbReference type="RefSeq" id="WP_169349771.1">
    <property type="nucleotide sequence ID" value="NZ_JABBJJ010000252.1"/>
</dbReference>
<dbReference type="Proteomes" id="UP000518300">
    <property type="component" value="Unassembled WGS sequence"/>
</dbReference>
<sequence length="98" mass="10213">MSDLFALRYLEAADWHGSELIDFDDLKSLGRAWLSQDDAAAASEPTAKPERGGAKKAASKAGAKKATRAGRKAGAKMATKAGRGLRRAGARAATSAPR</sequence>
<feature type="compositionally biased region" description="Basic residues" evidence="1">
    <location>
        <begin position="62"/>
        <end position="74"/>
    </location>
</feature>
<feature type="region of interest" description="Disordered" evidence="1">
    <location>
        <begin position="37"/>
        <end position="98"/>
    </location>
</feature>